<feature type="region of interest" description="Disordered" evidence="4">
    <location>
        <begin position="122"/>
        <end position="142"/>
    </location>
</feature>
<evidence type="ECO:0000259" key="6">
    <source>
        <dbReference type="Pfam" id="PF00056"/>
    </source>
</evidence>
<dbReference type="Pfam" id="PF00056">
    <property type="entry name" value="Ldh_1_N"/>
    <property type="match status" value="1"/>
</dbReference>
<keyword evidence="2" id="KW-0560">Oxidoreductase</keyword>
<dbReference type="InterPro" id="IPR015955">
    <property type="entry name" value="Lactate_DH/Glyco_Ohase_4_C"/>
</dbReference>
<gene>
    <name evidence="8" type="ORF">GCM10009817_24020</name>
</gene>
<dbReference type="EMBL" id="BAAAPU010000007">
    <property type="protein sequence ID" value="GAA1981964.1"/>
    <property type="molecule type" value="Genomic_DNA"/>
</dbReference>
<evidence type="ECO:0000259" key="7">
    <source>
        <dbReference type="Pfam" id="PF02866"/>
    </source>
</evidence>
<accession>A0ABP5DKQ3</accession>
<dbReference type="InterPro" id="IPR036291">
    <property type="entry name" value="NAD(P)-bd_dom_sf"/>
</dbReference>
<evidence type="ECO:0000313" key="9">
    <source>
        <dbReference type="Proteomes" id="UP001500013"/>
    </source>
</evidence>
<sequence>MAAVAVEGVEADVRLEERADPRQPGRGRPTEAEAVHDERHERDVGEAVGEDVGTGAGREEVPHGAGVDRPVHEGHVAPDLVEDDRRPQHGREHRIALEGRDGIRGEVHDTIVTRSAWRTLDSRPPATVAPPAAEPSRPVEERRTMTVEALAEDTRRRRRTKLGIVGAGAVGATLAYAALMRGVAQTVSLFDVNAAKVHAEALDLSHGIQFVPMAHVEGSDDVGVLADSDVIVFTAGAKQKPGQSRLDLAESTIGIVRAILPRLVEVAPDAVQLMVTNPVDVVTYAALKVSGLPPEQLFGSGTVLDSSRLRFLLAEHTGVAAQSVHAYVVGEHGDSELPLWSSASIGSVPLLQWRTSDGRIALDEEARDRIATDVVQSAYRVIEGKGDELRDRAGRHTHRRGRALRRAAHPAGLVAARRLPRDQRRVLVGAGDRARGRGRRPRAGADDRRRARRPARLGRRRARDGTTFRLLSAPAGAGDSGG</sequence>
<dbReference type="SUPFAM" id="SSF56327">
    <property type="entry name" value="LDH C-terminal domain-like"/>
    <property type="match status" value="1"/>
</dbReference>
<dbReference type="Gene3D" id="3.40.50.720">
    <property type="entry name" value="NAD(P)-binding Rossmann-like Domain"/>
    <property type="match status" value="1"/>
</dbReference>
<proteinExistence type="inferred from homology"/>
<dbReference type="PANTHER" id="PTHR43128">
    <property type="entry name" value="L-2-HYDROXYCARBOXYLATE DEHYDROGENASE (NAD(P)(+))"/>
    <property type="match status" value="1"/>
</dbReference>
<reference evidence="9" key="1">
    <citation type="journal article" date="2019" name="Int. J. Syst. Evol. Microbiol.">
        <title>The Global Catalogue of Microorganisms (GCM) 10K type strain sequencing project: providing services to taxonomists for standard genome sequencing and annotation.</title>
        <authorList>
            <consortium name="The Broad Institute Genomics Platform"/>
            <consortium name="The Broad Institute Genome Sequencing Center for Infectious Disease"/>
            <person name="Wu L."/>
            <person name="Ma J."/>
        </authorList>
    </citation>
    <scope>NUCLEOTIDE SEQUENCE [LARGE SCALE GENOMIC DNA]</scope>
    <source>
        <strain evidence="9">JCM 15628</strain>
    </source>
</reference>
<evidence type="ECO:0000313" key="8">
    <source>
        <dbReference type="EMBL" id="GAA1981964.1"/>
    </source>
</evidence>
<dbReference type="InterPro" id="IPR001557">
    <property type="entry name" value="L-lactate/malate_DH"/>
</dbReference>
<evidence type="ECO:0000256" key="2">
    <source>
        <dbReference type="ARBA" id="ARBA00023002"/>
    </source>
</evidence>
<evidence type="ECO:0008006" key="10">
    <source>
        <dbReference type="Google" id="ProtNLM"/>
    </source>
</evidence>
<dbReference type="InterPro" id="IPR018177">
    <property type="entry name" value="L-lactate_DH_AS"/>
</dbReference>
<dbReference type="PROSITE" id="PS00064">
    <property type="entry name" value="L_LDH"/>
    <property type="match status" value="1"/>
</dbReference>
<dbReference type="SUPFAM" id="SSF51735">
    <property type="entry name" value="NAD(P)-binding Rossmann-fold domains"/>
    <property type="match status" value="1"/>
</dbReference>
<keyword evidence="5" id="KW-0472">Membrane</keyword>
<protein>
    <recommendedName>
        <fullName evidence="10">L-lactate dehydrogenase</fullName>
    </recommendedName>
</protein>
<feature type="domain" description="Lactate/malate dehydrogenase C-terminal" evidence="7">
    <location>
        <begin position="302"/>
        <end position="385"/>
    </location>
</feature>
<comment type="caution">
    <text evidence="8">The sequence shown here is derived from an EMBL/GenBank/DDBJ whole genome shotgun (WGS) entry which is preliminary data.</text>
</comment>
<feature type="region of interest" description="Disordered" evidence="4">
    <location>
        <begin position="1"/>
        <end position="73"/>
    </location>
</feature>
<feature type="compositionally biased region" description="Low complexity" evidence="4">
    <location>
        <begin position="124"/>
        <end position="135"/>
    </location>
</feature>
<keyword evidence="3" id="KW-0520">NAD</keyword>
<keyword evidence="5" id="KW-1133">Transmembrane helix</keyword>
<evidence type="ECO:0000256" key="3">
    <source>
        <dbReference type="ARBA" id="ARBA00023027"/>
    </source>
</evidence>
<keyword evidence="5" id="KW-0812">Transmembrane</keyword>
<feature type="region of interest" description="Disordered" evidence="4">
    <location>
        <begin position="426"/>
        <end position="466"/>
    </location>
</feature>
<dbReference type="PANTHER" id="PTHR43128:SF16">
    <property type="entry name" value="L-LACTATE DEHYDROGENASE"/>
    <property type="match status" value="1"/>
</dbReference>
<dbReference type="InterPro" id="IPR001236">
    <property type="entry name" value="Lactate/malate_DH_N"/>
</dbReference>
<feature type="compositionally biased region" description="Basic residues" evidence="4">
    <location>
        <begin position="450"/>
        <end position="462"/>
    </location>
</feature>
<comment type="similarity">
    <text evidence="1">Belongs to the LDH/MDH superfamily. LDH family.</text>
</comment>
<evidence type="ECO:0000256" key="1">
    <source>
        <dbReference type="ARBA" id="ARBA00006054"/>
    </source>
</evidence>
<dbReference type="Pfam" id="PF02866">
    <property type="entry name" value="Ldh_1_C"/>
    <property type="match status" value="1"/>
</dbReference>
<keyword evidence="9" id="KW-1185">Reference proteome</keyword>
<feature type="compositionally biased region" description="Basic and acidic residues" evidence="4">
    <location>
        <begin position="11"/>
        <end position="45"/>
    </location>
</feature>
<dbReference type="Proteomes" id="UP001500013">
    <property type="component" value="Unassembled WGS sequence"/>
</dbReference>
<feature type="transmembrane region" description="Helical" evidence="5">
    <location>
        <begin position="162"/>
        <end position="179"/>
    </location>
</feature>
<dbReference type="Gene3D" id="3.90.110.10">
    <property type="entry name" value="Lactate dehydrogenase/glycoside hydrolase, family 4, C-terminal"/>
    <property type="match status" value="1"/>
</dbReference>
<organism evidence="8 9">
    <name type="scientific">Terrabacter lapilli</name>
    <dbReference type="NCBI Taxonomy" id="436231"/>
    <lineage>
        <taxon>Bacteria</taxon>
        <taxon>Bacillati</taxon>
        <taxon>Actinomycetota</taxon>
        <taxon>Actinomycetes</taxon>
        <taxon>Micrococcales</taxon>
        <taxon>Intrasporangiaceae</taxon>
        <taxon>Terrabacter</taxon>
    </lineage>
</organism>
<evidence type="ECO:0000256" key="4">
    <source>
        <dbReference type="SAM" id="MobiDB-lite"/>
    </source>
</evidence>
<dbReference type="InterPro" id="IPR022383">
    <property type="entry name" value="Lactate/malate_DH_C"/>
</dbReference>
<evidence type="ECO:0000256" key="5">
    <source>
        <dbReference type="SAM" id="Phobius"/>
    </source>
</evidence>
<dbReference type="PRINTS" id="PR00086">
    <property type="entry name" value="LLDHDRGNASE"/>
</dbReference>
<name>A0ABP5DKQ3_9MICO</name>
<feature type="domain" description="Lactate/malate dehydrogenase N-terminal" evidence="6">
    <location>
        <begin position="161"/>
        <end position="299"/>
    </location>
</feature>